<dbReference type="Gene3D" id="1.10.10.10">
    <property type="entry name" value="Winged helix-like DNA-binding domain superfamily/Winged helix DNA-binding domain"/>
    <property type="match status" value="1"/>
</dbReference>
<accession>V9SGP6</accession>
<dbReference type="EMBL" id="KF483846">
    <property type="protein sequence ID" value="AHC55064.1"/>
    <property type="molecule type" value="Genomic_DNA"/>
</dbReference>
<dbReference type="InterPro" id="IPR044925">
    <property type="entry name" value="His-Me_finger_sf"/>
</dbReference>
<dbReference type="InterPro" id="IPR036388">
    <property type="entry name" value="WH-like_DNA-bd_sf"/>
</dbReference>
<dbReference type="InterPro" id="IPR003647">
    <property type="entry name" value="Intron_nuc_1_rpt"/>
</dbReference>
<dbReference type="Pfam" id="PF07463">
    <property type="entry name" value="NUMOD4"/>
    <property type="match status" value="1"/>
</dbReference>
<evidence type="ECO:0000313" key="3">
    <source>
        <dbReference type="EMBL" id="AHC55064.1"/>
    </source>
</evidence>
<reference evidence="3 4" key="1">
    <citation type="journal article" date="2014" name="Arch. Virol.">
        <title>Complete genome sequence of Tunisvirus, a new member of the proposed family Marseilleviridae.</title>
        <authorList>
            <person name="Aherfi S."/>
            <person name="Boughalmi M."/>
            <person name="Pagnier I."/>
            <person name="Fournous G."/>
            <person name="La Scola B."/>
            <person name="Raoult D."/>
            <person name="Colson P."/>
        </authorList>
    </citation>
    <scope>NUCLEOTIDE SEQUENCE [LARGE SCALE GENOMIC DNA]</scope>
    <source>
        <strain evidence="3 4">U484</strain>
    </source>
</reference>
<evidence type="ECO:0000259" key="2">
    <source>
        <dbReference type="Pfam" id="PF13392"/>
    </source>
</evidence>
<evidence type="ECO:0000313" key="4">
    <source>
        <dbReference type="Proteomes" id="UP000232615"/>
    </source>
</evidence>
<proteinExistence type="predicted"/>
<dbReference type="GO" id="GO:0016788">
    <property type="term" value="F:hydrolase activity, acting on ester bonds"/>
    <property type="evidence" value="ECO:0007669"/>
    <property type="project" value="InterPro"/>
</dbReference>
<dbReference type="SUPFAM" id="SSF54060">
    <property type="entry name" value="His-Me finger endonucleases"/>
    <property type="match status" value="4"/>
</dbReference>
<name>V9SGP6_9VIRU</name>
<dbReference type="InterPro" id="IPR010902">
    <property type="entry name" value="NUMOD4"/>
</dbReference>
<feature type="domain" description="NUMOD4" evidence="1">
    <location>
        <begin position="8"/>
        <end position="27"/>
    </location>
</feature>
<dbReference type="SMART" id="SM00497">
    <property type="entry name" value="IENR1"/>
    <property type="match status" value="2"/>
</dbReference>
<keyword evidence="3" id="KW-0255">Endonuclease</keyword>
<evidence type="ECO:0000259" key="1">
    <source>
        <dbReference type="Pfam" id="PF07463"/>
    </source>
</evidence>
<keyword evidence="4" id="KW-1185">Reference proteome</keyword>
<dbReference type="Pfam" id="PF13392">
    <property type="entry name" value="HNH_3"/>
    <property type="match status" value="1"/>
</dbReference>
<sequence>MCDCGEEEIWKPIEGYEYEVSSCGRIKDENGKQLPIKTHQTSRRTSVRIPNKTVLVSRIVATAFIPNPEKFPLVSRKNETCDDRHAKNLFWSKKPIRATEGKPRPPSTRKVDQMTLEGKFLRMWDSSKAAAQSIGCKTDGVSSCCRGEKKTCKGFLWRWRDEQDIEGEIWKKYSCRSPNVVAVSNMGRILLKSGEKTYGRKDPSGYMKYSKILIHRIVAEAFCERRSDDEIFVNHISSQIEDNRAENLEWCTPAWNARHSYMKKKELRTLSVVETSNEIWKDIEILPGYRVSNRGKVAGPEGFYLKEFFSHSNLRVSIKGKHYTVKKLVAGAFIPNPEGKKNVHCKDGNPRNVSLENIQRCNRGEEEGMKRGSKKPDKILQMTPEKVVIREFETVERAVLAVKGTTKNGITRALAGRKEYNGFLWRYKATLDIPGEIWKTVAYKDKEYTVSSMGRILLARDKKTYGSIQRDGYAHYNGQKVHRIIASAFLPPPLPSQKYCNHISGDCADNRVENLEWVSSSGNIRHAHETGLISLTSREEFRNKEI</sequence>
<feature type="domain" description="HNH nuclease" evidence="2">
    <location>
        <begin position="480"/>
        <end position="523"/>
    </location>
</feature>
<protein>
    <submittedName>
        <fullName evidence="3">HNH homing endonuclease</fullName>
    </submittedName>
</protein>
<dbReference type="GO" id="GO:0004519">
    <property type="term" value="F:endonuclease activity"/>
    <property type="evidence" value="ECO:0007669"/>
    <property type="project" value="UniProtKB-KW"/>
</dbReference>
<keyword evidence="3" id="KW-0540">Nuclease</keyword>
<dbReference type="InterPro" id="IPR003615">
    <property type="entry name" value="HNH_nuc"/>
</dbReference>
<dbReference type="Gene3D" id="3.90.75.20">
    <property type="match status" value="4"/>
</dbReference>
<dbReference type="Proteomes" id="UP000232615">
    <property type="component" value="Segment"/>
</dbReference>
<gene>
    <name evidence="3" type="ORF">TNS_ORF346</name>
</gene>
<keyword evidence="3" id="KW-0378">Hydrolase</keyword>
<organism evidence="3 4">
    <name type="scientific">Tunisvirus fontaine2</name>
    <dbReference type="NCBI Taxonomy" id="1421067"/>
    <lineage>
        <taxon>Viruses</taxon>
        <taxon>Varidnaviria</taxon>
        <taxon>Bamfordvirae</taxon>
        <taxon>Nucleocytoviricota</taxon>
        <taxon>Megaviricetes</taxon>
        <taxon>Pimascovirales</taxon>
        <taxon>Pimascovirales incertae sedis</taxon>
        <taxon>Marseilleviridae</taxon>
        <taxon>Losannavirus</taxon>
        <taxon>Losannavirus tunisense</taxon>
    </lineage>
</organism>